<dbReference type="AlphaFoldDB" id="A0A917PWF8"/>
<sequence length="365" mass="38808">MAALQNGLARVNVSRRQLLQSSAATALIAVSYWVGDGTVSKGPDQLSAAPLGAATTFNRRTLSYFSADYVTEHIWDLATAVELSRIGRDIVEIRVALRFDPRVLATRDVLIVEANGEFHAIGAHESSTDGLIAEVTFILDPQLWKQHHLRFSPPLIAKSLYPNDAIDGVLVPTVELTFVDTRGSTQLLTRALATELTRPVAPWGVEVAAAWDVVSRSADGTEFYRAPVGLLVTGAGPNPTPVGMQVEMRVAESAAGAPSIRSYGDGMDELPAGAITSTTTTDGIIRTVTFVVTESLGPGTRRSISLEWAEFVAQQAGDAPPRALVRVTTEGDDNAPRRGPAGTDTIVDMATAPAQVKQDLARKGG</sequence>
<name>A0A917PWF8_9MICO</name>
<dbReference type="RefSeq" id="WP_188744812.1">
    <property type="nucleotide sequence ID" value="NZ_BAABFW010000063.1"/>
</dbReference>
<proteinExistence type="predicted"/>
<gene>
    <name evidence="1" type="ORF">GCM10011372_36420</name>
</gene>
<organism evidence="1 2">
    <name type="scientific">Agromyces bauzanensis</name>
    <dbReference type="NCBI Taxonomy" id="1308924"/>
    <lineage>
        <taxon>Bacteria</taxon>
        <taxon>Bacillati</taxon>
        <taxon>Actinomycetota</taxon>
        <taxon>Actinomycetes</taxon>
        <taxon>Micrococcales</taxon>
        <taxon>Microbacteriaceae</taxon>
        <taxon>Agromyces</taxon>
    </lineage>
</organism>
<reference evidence="1" key="2">
    <citation type="submission" date="2020-09" db="EMBL/GenBank/DDBJ databases">
        <authorList>
            <person name="Sun Q."/>
            <person name="Zhou Y."/>
        </authorList>
    </citation>
    <scope>NUCLEOTIDE SEQUENCE</scope>
    <source>
        <strain evidence="1">CGMCC 1.8984</strain>
    </source>
</reference>
<comment type="caution">
    <text evidence="1">The sequence shown here is derived from an EMBL/GenBank/DDBJ whole genome shotgun (WGS) entry which is preliminary data.</text>
</comment>
<dbReference type="Proteomes" id="UP000636956">
    <property type="component" value="Unassembled WGS sequence"/>
</dbReference>
<dbReference type="EMBL" id="BMMD01000051">
    <property type="protein sequence ID" value="GGJ94852.1"/>
    <property type="molecule type" value="Genomic_DNA"/>
</dbReference>
<protein>
    <submittedName>
        <fullName evidence="1">Uncharacterized protein</fullName>
    </submittedName>
</protein>
<evidence type="ECO:0000313" key="2">
    <source>
        <dbReference type="Proteomes" id="UP000636956"/>
    </source>
</evidence>
<keyword evidence="2" id="KW-1185">Reference proteome</keyword>
<evidence type="ECO:0000313" key="1">
    <source>
        <dbReference type="EMBL" id="GGJ94852.1"/>
    </source>
</evidence>
<accession>A0A917PWF8</accession>
<reference evidence="1" key="1">
    <citation type="journal article" date="2014" name="Int. J. Syst. Evol. Microbiol.">
        <title>Complete genome sequence of Corynebacterium casei LMG S-19264T (=DSM 44701T), isolated from a smear-ripened cheese.</title>
        <authorList>
            <consortium name="US DOE Joint Genome Institute (JGI-PGF)"/>
            <person name="Walter F."/>
            <person name="Albersmeier A."/>
            <person name="Kalinowski J."/>
            <person name="Ruckert C."/>
        </authorList>
    </citation>
    <scope>NUCLEOTIDE SEQUENCE</scope>
    <source>
        <strain evidence="1">CGMCC 1.8984</strain>
    </source>
</reference>